<reference evidence="2 3" key="1">
    <citation type="submission" date="2019-02" db="EMBL/GenBank/DDBJ databases">
        <title>Genome sequencing of the rare red list fungi Dentipellis fragilis.</title>
        <authorList>
            <person name="Buettner E."/>
            <person name="Kellner H."/>
        </authorList>
    </citation>
    <scope>NUCLEOTIDE SEQUENCE [LARGE SCALE GENOMIC DNA]</scope>
    <source>
        <strain evidence="2 3">DSM 105465</strain>
    </source>
</reference>
<dbReference type="AlphaFoldDB" id="A0A4Y9Z2N5"/>
<evidence type="ECO:0000313" key="3">
    <source>
        <dbReference type="Proteomes" id="UP000298327"/>
    </source>
</evidence>
<accession>A0A4Y9Z2N5</accession>
<protein>
    <submittedName>
        <fullName evidence="2">Uncharacterized protein</fullName>
    </submittedName>
</protein>
<keyword evidence="3" id="KW-1185">Reference proteome</keyword>
<feature type="region of interest" description="Disordered" evidence="1">
    <location>
        <begin position="1"/>
        <end position="75"/>
    </location>
</feature>
<feature type="region of interest" description="Disordered" evidence="1">
    <location>
        <begin position="91"/>
        <end position="124"/>
    </location>
</feature>
<proteinExistence type="predicted"/>
<name>A0A4Y9Z2N5_9AGAM</name>
<feature type="non-terminal residue" evidence="2">
    <location>
        <position position="1"/>
    </location>
</feature>
<evidence type="ECO:0000256" key="1">
    <source>
        <dbReference type="SAM" id="MobiDB-lite"/>
    </source>
</evidence>
<feature type="compositionally biased region" description="Basic and acidic residues" evidence="1">
    <location>
        <begin position="93"/>
        <end position="111"/>
    </location>
</feature>
<feature type="compositionally biased region" description="Basic and acidic residues" evidence="1">
    <location>
        <begin position="63"/>
        <end position="74"/>
    </location>
</feature>
<dbReference type="EMBL" id="SEOQ01000150">
    <property type="protein sequence ID" value="TFY68895.1"/>
    <property type="molecule type" value="Genomic_DNA"/>
</dbReference>
<organism evidence="2 3">
    <name type="scientific">Dentipellis fragilis</name>
    <dbReference type="NCBI Taxonomy" id="205917"/>
    <lineage>
        <taxon>Eukaryota</taxon>
        <taxon>Fungi</taxon>
        <taxon>Dikarya</taxon>
        <taxon>Basidiomycota</taxon>
        <taxon>Agaricomycotina</taxon>
        <taxon>Agaricomycetes</taxon>
        <taxon>Russulales</taxon>
        <taxon>Hericiaceae</taxon>
        <taxon>Dentipellis</taxon>
    </lineage>
</organism>
<evidence type="ECO:0000313" key="2">
    <source>
        <dbReference type="EMBL" id="TFY68895.1"/>
    </source>
</evidence>
<gene>
    <name evidence="2" type="ORF">EVG20_g3361</name>
</gene>
<dbReference type="Proteomes" id="UP000298327">
    <property type="component" value="Unassembled WGS sequence"/>
</dbReference>
<comment type="caution">
    <text evidence="2">The sequence shown here is derived from an EMBL/GenBank/DDBJ whole genome shotgun (WGS) entry which is preliminary data.</text>
</comment>
<sequence>KDPDRSGKRKRERGGSSGRPHTSAGPGGARPHTSAEPRKSAPEPTGGAWRPGTAATGGPADDASEHDHGHDNGHADCGAVGRRACARLGGGARADRGAEPEKQPLDARGREGMTPAEDGGEPLSEIRPHLVSLSAIRHSPFAARRSPAYLSAARHPPLPCTWHLHPDCTLSKLIKDLALSLSLSHIHASTHPFLLEYSDIAIAPGLFPSPIRRGLTRSSRTLNQERVDVRVARTASYFILITPWPSAPCTAAPHHSASIPGICTRARSVCPDFRGNPAIARVGVEIRRVRRRTPLTVLSTHLKIRIMTIDVGVGVGVGKFDESFKFGRGVSLHL</sequence>
<feature type="compositionally biased region" description="Low complexity" evidence="1">
    <location>
        <begin position="44"/>
        <end position="61"/>
    </location>
</feature>